<evidence type="ECO:0000256" key="9">
    <source>
        <dbReference type="HAMAP-Rule" id="MF_01464"/>
    </source>
</evidence>
<evidence type="ECO:0000313" key="13">
    <source>
        <dbReference type="Proteomes" id="UP001144313"/>
    </source>
</evidence>
<feature type="domain" description="Protein export membrane protein SecD/SecF C-terminal" evidence="11">
    <location>
        <begin position="129"/>
        <end position="316"/>
    </location>
</feature>
<gene>
    <name evidence="9 12" type="primary">secF</name>
    <name evidence="12" type="ORF">GALLR39Z86_26490</name>
</gene>
<keyword evidence="2 9" id="KW-0813">Transport</keyword>
<keyword evidence="4 9" id="KW-0812">Transmembrane</keyword>
<dbReference type="GO" id="GO:0065002">
    <property type="term" value="P:intracellular protein transmembrane transport"/>
    <property type="evidence" value="ECO:0007669"/>
    <property type="project" value="UniProtKB-UniRule"/>
</dbReference>
<sequence length="402" mass="42452">MSTKQTGRGEKRPNVFSQLYRGETDFQFVAHRKKFYIASAVIIAALAVVMLTKGFVLGIDFAGGVQYNVPAGETSASLDDVEGAAASAGADVASGQVVGSGEDRSYIVRIGELSTDEAASIREAIAAEAGVGTDEISVSEVSATWGESVSRQALIALGVFLVLVGVFIWVRFERRMAIAALAALIHDLVLTAGFYALVGFEITPSTIVGMLTILGYSLYDTVVVFDKVQENTAQLLQTRNKTFAEGVNDAINQTLMRSINTSLIGVLPVAALLFVGVGLLGVGTLKDLALVLFVGMIVGAYSSIFLAAPWVVDMAERAAVIRRHNQKVANKRSGADDEKPARKGAAKAADKGSGKAADEDDDRLVLAKSDELPLELLEEPEKASSGSGGANRPGGAKKRKRR</sequence>
<dbReference type="HAMAP" id="MF_01464_B">
    <property type="entry name" value="SecF_B"/>
    <property type="match status" value="1"/>
</dbReference>
<dbReference type="InterPro" id="IPR055344">
    <property type="entry name" value="SecD_SecF_C_bact"/>
</dbReference>
<dbReference type="Proteomes" id="UP001144313">
    <property type="component" value="Unassembled WGS sequence"/>
</dbReference>
<feature type="compositionally biased region" description="Basic and acidic residues" evidence="10">
    <location>
        <begin position="348"/>
        <end position="371"/>
    </location>
</feature>
<feature type="transmembrane region" description="Helical" evidence="9">
    <location>
        <begin position="153"/>
        <end position="170"/>
    </location>
</feature>
<dbReference type="InterPro" id="IPR022813">
    <property type="entry name" value="SecD/SecF_arch_bac"/>
</dbReference>
<dbReference type="GO" id="GO:0005886">
    <property type="term" value="C:plasma membrane"/>
    <property type="evidence" value="ECO:0007669"/>
    <property type="project" value="UniProtKB-SubCell"/>
</dbReference>
<evidence type="ECO:0000256" key="7">
    <source>
        <dbReference type="ARBA" id="ARBA00023010"/>
    </source>
</evidence>
<comment type="caution">
    <text evidence="12">The sequence shown here is derived from an EMBL/GenBank/DDBJ whole genome shotgun (WGS) entry which is preliminary data.</text>
</comment>
<dbReference type="Pfam" id="PF02355">
    <property type="entry name" value="SecD_SecF_C"/>
    <property type="match status" value="1"/>
</dbReference>
<dbReference type="InterPro" id="IPR022646">
    <property type="entry name" value="SecD/SecF_CS"/>
</dbReference>
<dbReference type="GO" id="GO:0043952">
    <property type="term" value="P:protein transport by the Sec complex"/>
    <property type="evidence" value="ECO:0007669"/>
    <property type="project" value="UniProtKB-UniRule"/>
</dbReference>
<reference evidence="12" key="1">
    <citation type="submission" date="2022-12" db="EMBL/GenBank/DDBJ databases">
        <title>Reference genome sequencing for broad-spectrum identification of bacterial and archaeal isolates by mass spectrometry.</title>
        <authorList>
            <person name="Sekiguchi Y."/>
            <person name="Tourlousse D.M."/>
        </authorList>
    </citation>
    <scope>NUCLEOTIDE SEQUENCE</scope>
    <source>
        <strain evidence="12">LLR39Z86</strain>
    </source>
</reference>
<evidence type="ECO:0000259" key="11">
    <source>
        <dbReference type="Pfam" id="PF02355"/>
    </source>
</evidence>
<evidence type="ECO:0000256" key="4">
    <source>
        <dbReference type="ARBA" id="ARBA00022692"/>
    </source>
</evidence>
<feature type="transmembrane region" description="Helical" evidence="9">
    <location>
        <begin position="202"/>
        <end position="219"/>
    </location>
</feature>
<comment type="subcellular location">
    <subcellularLocation>
        <location evidence="1 9">Cell membrane</location>
        <topology evidence="1 9">Multi-pass membrane protein</topology>
    </subcellularLocation>
</comment>
<dbReference type="PRINTS" id="PR01755">
    <property type="entry name" value="SECFTRNLCASE"/>
</dbReference>
<evidence type="ECO:0000256" key="3">
    <source>
        <dbReference type="ARBA" id="ARBA00022475"/>
    </source>
</evidence>
<dbReference type="SUPFAM" id="SSF82866">
    <property type="entry name" value="Multidrug efflux transporter AcrB transmembrane domain"/>
    <property type="match status" value="1"/>
</dbReference>
<comment type="subunit">
    <text evidence="9">Forms a complex with SecD. Part of the essential Sec protein translocation apparatus which comprises SecA, SecYEG and auxiliary proteins SecDF. Other proteins may also be involved.</text>
</comment>
<dbReference type="PANTHER" id="PTHR30081">
    <property type="entry name" value="PROTEIN-EXPORT MEMBRANE PROTEIN SEC"/>
    <property type="match status" value="1"/>
</dbReference>
<evidence type="ECO:0000313" key="12">
    <source>
        <dbReference type="EMBL" id="GLI42799.1"/>
    </source>
</evidence>
<proteinExistence type="inferred from homology"/>
<evidence type="ECO:0000256" key="1">
    <source>
        <dbReference type="ARBA" id="ARBA00004651"/>
    </source>
</evidence>
<evidence type="ECO:0000256" key="5">
    <source>
        <dbReference type="ARBA" id="ARBA00022927"/>
    </source>
</evidence>
<feature type="region of interest" description="Disordered" evidence="10">
    <location>
        <begin position="326"/>
        <end position="402"/>
    </location>
</feature>
<comment type="function">
    <text evidence="9">Part of the Sec protein translocase complex. Interacts with the SecYEG preprotein conducting channel. SecDF uses the proton motive force (PMF) to complete protein translocation after the ATP-dependent function of SecA.</text>
</comment>
<dbReference type="PANTHER" id="PTHR30081:SF8">
    <property type="entry name" value="PROTEIN TRANSLOCASE SUBUNIT SECF"/>
    <property type="match status" value="1"/>
</dbReference>
<dbReference type="RefSeq" id="WP_270113937.1">
    <property type="nucleotide sequence ID" value="NZ_BAAAOL010000006.1"/>
</dbReference>
<feature type="transmembrane region" description="Helical" evidence="9">
    <location>
        <begin position="263"/>
        <end position="282"/>
    </location>
</feature>
<feature type="transmembrane region" description="Helical" evidence="9">
    <location>
        <begin position="288"/>
        <end position="312"/>
    </location>
</feature>
<evidence type="ECO:0000256" key="8">
    <source>
        <dbReference type="ARBA" id="ARBA00023136"/>
    </source>
</evidence>
<evidence type="ECO:0000256" key="10">
    <source>
        <dbReference type="SAM" id="MobiDB-lite"/>
    </source>
</evidence>
<keyword evidence="3 9" id="KW-1003">Cell membrane</keyword>
<dbReference type="InterPro" id="IPR005665">
    <property type="entry name" value="SecF_bac"/>
</dbReference>
<dbReference type="NCBIfam" id="TIGR00966">
    <property type="entry name" value="transloc_SecF"/>
    <property type="match status" value="1"/>
</dbReference>
<dbReference type="GO" id="GO:0006605">
    <property type="term" value="P:protein targeting"/>
    <property type="evidence" value="ECO:0007669"/>
    <property type="project" value="UniProtKB-UniRule"/>
</dbReference>
<accession>A0A9W6G7T2</accession>
<dbReference type="AlphaFoldDB" id="A0A9W6G7T2"/>
<feature type="transmembrane region" description="Helical" evidence="9">
    <location>
        <begin position="35"/>
        <end position="59"/>
    </location>
</feature>
<keyword evidence="5 9" id="KW-0653">Protein transport</keyword>
<dbReference type="InterPro" id="IPR048634">
    <property type="entry name" value="SecD_SecF_C"/>
</dbReference>
<protein>
    <recommendedName>
        <fullName evidence="9">Protein-export membrane protein SecF</fullName>
    </recommendedName>
</protein>
<keyword evidence="8 9" id="KW-0472">Membrane</keyword>
<dbReference type="NCBIfam" id="TIGR00916">
    <property type="entry name" value="2A0604s01"/>
    <property type="match status" value="1"/>
</dbReference>
<evidence type="ECO:0000256" key="2">
    <source>
        <dbReference type="ARBA" id="ARBA00022448"/>
    </source>
</evidence>
<comment type="similarity">
    <text evidence="9">Belongs to the SecD/SecF family. SecF subfamily.</text>
</comment>
<keyword evidence="7 9" id="KW-0811">Translocation</keyword>
<name>A0A9W6G7T2_9ACTN</name>
<feature type="transmembrane region" description="Helical" evidence="9">
    <location>
        <begin position="177"/>
        <end position="196"/>
    </location>
</feature>
<dbReference type="EMBL" id="BSDT01000001">
    <property type="protein sequence ID" value="GLI42799.1"/>
    <property type="molecule type" value="Genomic_DNA"/>
</dbReference>
<keyword evidence="6 9" id="KW-1133">Transmembrane helix</keyword>
<dbReference type="GO" id="GO:0015450">
    <property type="term" value="F:protein-transporting ATPase activity"/>
    <property type="evidence" value="ECO:0007669"/>
    <property type="project" value="InterPro"/>
</dbReference>
<evidence type="ECO:0000256" key="6">
    <source>
        <dbReference type="ARBA" id="ARBA00022989"/>
    </source>
</evidence>
<keyword evidence="13" id="KW-1185">Reference proteome</keyword>
<dbReference type="InterPro" id="IPR022645">
    <property type="entry name" value="SecD/SecF_bac"/>
</dbReference>
<organism evidence="12 13">
    <name type="scientific">Glycomyces algeriensis</name>
    <dbReference type="NCBI Taxonomy" id="256037"/>
    <lineage>
        <taxon>Bacteria</taxon>
        <taxon>Bacillati</taxon>
        <taxon>Actinomycetota</taxon>
        <taxon>Actinomycetes</taxon>
        <taxon>Glycomycetales</taxon>
        <taxon>Glycomycetaceae</taxon>
        <taxon>Glycomyces</taxon>
    </lineage>
</organism>
<dbReference type="Gene3D" id="1.20.1640.10">
    <property type="entry name" value="Multidrug efflux transporter AcrB transmembrane domain"/>
    <property type="match status" value="1"/>
</dbReference>
<dbReference type="Pfam" id="PF07549">
    <property type="entry name" value="Sec_GG"/>
    <property type="match status" value="1"/>
</dbReference>